<reference evidence="2" key="1">
    <citation type="journal article" date="2024" name="Algal Res.">
        <title>Biochemical, toxicological and genomic investigation of a high-biomass producing Limnothrix strain isolated from Italian shallow drinking water reservoir.</title>
        <authorList>
            <person name="Simonazzi M."/>
            <person name="Shishido T.K."/>
            <person name="Delbaje E."/>
            <person name="Wahlsten M."/>
            <person name="Fewer D.P."/>
            <person name="Sivonen K."/>
            <person name="Pezzolesi L."/>
            <person name="Pistocchi R."/>
        </authorList>
    </citation>
    <scope>NUCLEOTIDE SEQUENCE [LARGE SCALE GENOMIC DNA]</scope>
    <source>
        <strain evidence="2">LRLZ20PSL1</strain>
    </source>
</reference>
<evidence type="ECO:0000313" key="1">
    <source>
        <dbReference type="EMBL" id="MFG3816898.1"/>
    </source>
</evidence>
<organism evidence="1 2">
    <name type="scientific">Limnothrix redekei LRLZ20PSL1</name>
    <dbReference type="NCBI Taxonomy" id="3112953"/>
    <lineage>
        <taxon>Bacteria</taxon>
        <taxon>Bacillati</taxon>
        <taxon>Cyanobacteriota</taxon>
        <taxon>Cyanophyceae</taxon>
        <taxon>Pseudanabaenales</taxon>
        <taxon>Pseudanabaenaceae</taxon>
        <taxon>Limnothrix</taxon>
    </lineage>
</organism>
<dbReference type="RefSeq" id="WP_190529141.1">
    <property type="nucleotide sequence ID" value="NZ_JAZAQF010000023.1"/>
</dbReference>
<keyword evidence="2" id="KW-1185">Reference proteome</keyword>
<protein>
    <recommendedName>
        <fullName evidence="3">CRISPR-associated protein</fullName>
    </recommendedName>
</protein>
<proteinExistence type="predicted"/>
<evidence type="ECO:0000313" key="2">
    <source>
        <dbReference type="Proteomes" id="UP001604335"/>
    </source>
</evidence>
<dbReference type="Proteomes" id="UP001604335">
    <property type="component" value="Unassembled WGS sequence"/>
</dbReference>
<comment type="caution">
    <text evidence="1">The sequence shown here is derived from an EMBL/GenBank/DDBJ whole genome shotgun (WGS) entry which is preliminary data.</text>
</comment>
<dbReference type="EMBL" id="JAZAQF010000023">
    <property type="protein sequence ID" value="MFG3816898.1"/>
    <property type="molecule type" value="Genomic_DNA"/>
</dbReference>
<evidence type="ECO:0008006" key="3">
    <source>
        <dbReference type="Google" id="ProtNLM"/>
    </source>
</evidence>
<gene>
    <name evidence="1" type="ORF">VPK24_04545</name>
</gene>
<accession>A0ABW7C6T1</accession>
<name>A0ABW7C6T1_9CYAN</name>
<sequence>MSSVVLSFVGNQDPFAATETEGSIISLLRFLLNQGTTIKKVVLLHTEGTAKNAQDTQEHMESESQLSGLVVELIPTSWELSKDPTDLWLAAQEAKRGLEWVQSQLEPGDRVDFNASSGTPAMKSAFSLLQAAGYASNSQIWQVRNPKEMKPGQDRVFPTNVLALRQEFDRKRIEQQIADYNYSGAWLELTASQLATDRLKGLLEYARCRKAFDFNGASDAIQELAGAIDDRWAKDIAKLRSGHKPTVLAEAYFNAVLSLHNRDYFTVFTRVFGIQENVLKYAIGQLAEFPKDEADTDRFWQEVKALKSGEVYRALEKAAPKNRAVRTSYFPNRLTMRLILDCDPDSKELLGDLDKIEKLCADRNQMVHEFKGISRMENPEEVLNQLRRILKGIVTVSLTDNPFDRLNAEIRSALTS</sequence>